<dbReference type="Pfam" id="PF04965">
    <property type="entry name" value="GPW_gp25"/>
    <property type="match status" value="1"/>
</dbReference>
<dbReference type="InterPro" id="IPR053176">
    <property type="entry name" value="T6SS_TssE1-like"/>
</dbReference>
<dbReference type="SUPFAM" id="SSF160719">
    <property type="entry name" value="gpW/gp25-like"/>
    <property type="match status" value="1"/>
</dbReference>
<dbReference type="PANTHER" id="PTHR38595:SF2">
    <property type="entry name" value="TYPE VI SECRETION SYSTEM BASEPLATE SUBUNIT TSSE"/>
    <property type="match status" value="1"/>
</dbReference>
<dbReference type="InterPro" id="IPR017737">
    <property type="entry name" value="TssE1-like"/>
</dbReference>
<protein>
    <submittedName>
        <fullName evidence="2">Type VI secretion system baseplate subunit TssE</fullName>
    </submittedName>
</protein>
<accession>A0AB35RUZ4</accession>
<dbReference type="AlphaFoldDB" id="A0AB35RUZ4"/>
<dbReference type="RefSeq" id="WP_229222549.1">
    <property type="nucleotide sequence ID" value="NZ_JAWJAC010000016.1"/>
</dbReference>
<proteinExistence type="predicted"/>
<dbReference type="PANTHER" id="PTHR38595">
    <property type="entry name" value="CYTOPLASMIC PROTEIN-RELATED"/>
    <property type="match status" value="1"/>
</dbReference>
<dbReference type="EMBL" id="JAWJAC010000016">
    <property type="protein sequence ID" value="MDV2865169.1"/>
    <property type="molecule type" value="Genomic_DNA"/>
</dbReference>
<reference evidence="2 3" key="1">
    <citation type="submission" date="2023-10" db="EMBL/GenBank/DDBJ databases">
        <title>Phytobacter spp. The emergence of a new genus of hospital-origin enterobacteria encoding carbapenemases in Argentina.</title>
        <authorList>
            <person name="Vay C."/>
            <person name="Almuzara M."/>
            <person name="Traglia G.M."/>
            <person name="Campos J."/>
        </authorList>
    </citation>
    <scope>NUCLEOTIDE SEQUENCE [LARGE SCALE GENOMIC DNA]</scope>
    <source>
        <strain evidence="2 3">CVMA36</strain>
    </source>
</reference>
<dbReference type="NCBIfam" id="TIGR03357">
    <property type="entry name" value="VI_zyme"/>
    <property type="match status" value="1"/>
</dbReference>
<keyword evidence="3" id="KW-1185">Reference proteome</keyword>
<evidence type="ECO:0000313" key="3">
    <source>
        <dbReference type="Proteomes" id="UP001286589"/>
    </source>
</evidence>
<organism evidence="2 3">
    <name type="scientific">Phytobacter ursingii</name>
    <dbReference type="NCBI Taxonomy" id="1972431"/>
    <lineage>
        <taxon>Bacteria</taxon>
        <taxon>Pseudomonadati</taxon>
        <taxon>Pseudomonadota</taxon>
        <taxon>Gammaproteobacteria</taxon>
        <taxon>Enterobacterales</taxon>
        <taxon>Enterobacteriaceae</taxon>
        <taxon>Phytobacter</taxon>
    </lineage>
</organism>
<evidence type="ECO:0000259" key="1">
    <source>
        <dbReference type="Pfam" id="PF04965"/>
    </source>
</evidence>
<feature type="domain" description="IraD/Gp25-like" evidence="1">
    <location>
        <begin position="32"/>
        <end position="118"/>
    </location>
</feature>
<dbReference type="InterPro" id="IPR007048">
    <property type="entry name" value="IraD/Gp25-like"/>
</dbReference>
<dbReference type="Gene3D" id="3.10.450.40">
    <property type="match status" value="1"/>
</dbReference>
<comment type="caution">
    <text evidence="2">The sequence shown here is derived from an EMBL/GenBank/DDBJ whole genome shotgun (WGS) entry which is preliminary data.</text>
</comment>
<dbReference type="Proteomes" id="UP001286589">
    <property type="component" value="Unassembled WGS sequence"/>
</dbReference>
<name>A0AB35RUZ4_9ENTR</name>
<gene>
    <name evidence="2" type="primary">tssE</name>
    <name evidence="2" type="ORF">R0H02_22270</name>
</gene>
<evidence type="ECO:0000313" key="2">
    <source>
        <dbReference type="EMBL" id="MDV2865169.1"/>
    </source>
</evidence>
<sequence length="143" mass="16204">MMKRDIDKAGSLFDRIGEAAVPKRERGPGINLLHSISQNLYSILNTRTGSCAGSPELGTADLNDNTFALGNFREEIARGIHDCIRRYEPRISGVTVTVASPDSYKPLMLRFHILAQVSFHDARDVLEFDILLDNRQRYRVEYH</sequence>